<evidence type="ECO:0000256" key="1">
    <source>
        <dbReference type="SAM" id="SignalP"/>
    </source>
</evidence>
<dbReference type="PATRIC" id="fig|269796.9.peg.502"/>
<evidence type="ECO:0000313" key="2">
    <source>
        <dbReference type="EMBL" id="ABC21251.1"/>
    </source>
</evidence>
<dbReference type="STRING" id="269796.Rru_A0446"/>
<proteinExistence type="predicted"/>
<dbReference type="eggNOG" id="ENOG50339AX">
    <property type="taxonomic scope" value="Bacteria"/>
</dbReference>
<evidence type="ECO:0000313" key="3">
    <source>
        <dbReference type="Proteomes" id="UP000001929"/>
    </source>
</evidence>
<accession>Q2RX94</accession>
<dbReference type="HOGENOM" id="CLU_147401_0_0_5"/>
<dbReference type="EMBL" id="CP000230">
    <property type="protein sequence ID" value="ABC21251.1"/>
    <property type="molecule type" value="Genomic_DNA"/>
</dbReference>
<sequence>MIRPAPSLGLWLLLVASSLCLAAPARAQSEPPAPKEEPESSLGRLIWHDDAPENMKGVWAVSGRCKADTAEMLIFSNGGYRWRKSDGSWGFARGKFSYASPKSYRVLFKVSHLFPTEGYDAIVTISGNTLTKTNLKSNSRESYRRCQN</sequence>
<dbReference type="RefSeq" id="WP_011388205.1">
    <property type="nucleotide sequence ID" value="NC_007643.1"/>
</dbReference>
<dbReference type="AlphaFoldDB" id="Q2RX94"/>
<dbReference type="KEGG" id="rru:Rru_A0446"/>
<protein>
    <submittedName>
        <fullName evidence="2">Uncharacterized protein</fullName>
    </submittedName>
</protein>
<feature type="chain" id="PRO_5004215089" evidence="1">
    <location>
        <begin position="28"/>
        <end position="148"/>
    </location>
</feature>
<keyword evidence="1" id="KW-0732">Signal</keyword>
<name>Q2RX94_RHORT</name>
<organism evidence="2 3">
    <name type="scientific">Rhodospirillum rubrum (strain ATCC 11170 / ATH 1.1.1 / DSM 467 / LMG 4362 / NCIMB 8255 / S1)</name>
    <dbReference type="NCBI Taxonomy" id="269796"/>
    <lineage>
        <taxon>Bacteria</taxon>
        <taxon>Pseudomonadati</taxon>
        <taxon>Pseudomonadota</taxon>
        <taxon>Alphaproteobacteria</taxon>
        <taxon>Rhodospirillales</taxon>
        <taxon>Rhodospirillaceae</taxon>
        <taxon>Rhodospirillum</taxon>
    </lineage>
</organism>
<keyword evidence="3" id="KW-1185">Reference proteome</keyword>
<feature type="signal peptide" evidence="1">
    <location>
        <begin position="1"/>
        <end position="27"/>
    </location>
</feature>
<dbReference type="Proteomes" id="UP000001929">
    <property type="component" value="Chromosome"/>
</dbReference>
<reference evidence="2 3" key="1">
    <citation type="journal article" date="2011" name="Stand. Genomic Sci.">
        <title>Complete genome sequence of Rhodospirillum rubrum type strain (S1).</title>
        <authorList>
            <person name="Munk A.C."/>
            <person name="Copeland A."/>
            <person name="Lucas S."/>
            <person name="Lapidus A."/>
            <person name="Del Rio T.G."/>
            <person name="Barry K."/>
            <person name="Detter J.C."/>
            <person name="Hammon N."/>
            <person name="Israni S."/>
            <person name="Pitluck S."/>
            <person name="Brettin T."/>
            <person name="Bruce D."/>
            <person name="Han C."/>
            <person name="Tapia R."/>
            <person name="Gilna P."/>
            <person name="Schmutz J."/>
            <person name="Larimer F."/>
            <person name="Land M."/>
            <person name="Kyrpides N.C."/>
            <person name="Mavromatis K."/>
            <person name="Richardson P."/>
            <person name="Rohde M."/>
            <person name="Goker M."/>
            <person name="Klenk H.P."/>
            <person name="Zhang Y."/>
            <person name="Roberts G.P."/>
            <person name="Reslewic S."/>
            <person name="Schwartz D.C."/>
        </authorList>
    </citation>
    <scope>NUCLEOTIDE SEQUENCE [LARGE SCALE GENOMIC DNA]</scope>
    <source>
        <strain evidence="3">ATCC 11170 / ATH 1.1.1 / DSM 467 / LMG 4362 / NCIMB 8255 / S1</strain>
    </source>
</reference>
<dbReference type="EnsemblBacteria" id="ABC21251">
    <property type="protein sequence ID" value="ABC21251"/>
    <property type="gene ID" value="Rru_A0446"/>
</dbReference>
<gene>
    <name evidence="2" type="ordered locus">Rru_A0446</name>
</gene>